<organism evidence="2 3">
    <name type="scientific">Mycobacteroides abscessus subsp. abscessus</name>
    <dbReference type="NCBI Taxonomy" id="1185650"/>
    <lineage>
        <taxon>Bacteria</taxon>
        <taxon>Bacillati</taxon>
        <taxon>Actinomycetota</taxon>
        <taxon>Actinomycetes</taxon>
        <taxon>Mycobacteriales</taxon>
        <taxon>Mycobacteriaceae</taxon>
        <taxon>Mycobacteroides</taxon>
        <taxon>Mycobacteroides abscessus</taxon>
    </lineage>
</organism>
<feature type="domain" description="Tyrosine specific protein phosphatases" evidence="1">
    <location>
        <begin position="97"/>
        <end position="166"/>
    </location>
</feature>
<dbReference type="EMBL" id="FSHM01000004">
    <property type="protein sequence ID" value="SIB18946.1"/>
    <property type="molecule type" value="Genomic_DNA"/>
</dbReference>
<evidence type="ECO:0000259" key="1">
    <source>
        <dbReference type="PROSITE" id="PS50056"/>
    </source>
</evidence>
<dbReference type="InterPro" id="IPR029021">
    <property type="entry name" value="Prot-tyrosine_phosphatase-like"/>
</dbReference>
<name>A0AB38D0Z8_9MYCO</name>
<dbReference type="SUPFAM" id="SSF52799">
    <property type="entry name" value="(Phosphotyrosine protein) phosphatases II"/>
    <property type="match status" value="1"/>
</dbReference>
<dbReference type="InterPro" id="IPR000340">
    <property type="entry name" value="Dual-sp_phosphatase_cat-dom"/>
</dbReference>
<dbReference type="Proteomes" id="UP000185210">
    <property type="component" value="Unassembled WGS sequence"/>
</dbReference>
<protein>
    <recommendedName>
        <fullName evidence="1">Tyrosine specific protein phosphatases domain-containing protein</fullName>
    </recommendedName>
</protein>
<accession>A0AB38D0Z8</accession>
<dbReference type="Pfam" id="PF00782">
    <property type="entry name" value="DSPc"/>
    <property type="match status" value="1"/>
</dbReference>
<evidence type="ECO:0000313" key="2">
    <source>
        <dbReference type="EMBL" id="SIB18946.1"/>
    </source>
</evidence>
<sequence>MGKLNGDHLDPTAIDISTNPLERRMRGTTAHGWIPFDVPYMTEIGENLWQGGCETGLKLPGNIKHLVSLYPWERYKTHEHLASELYVTMYDSTGQDTSQVEEIALWVAAKRRTGPVLVHCQAGLNRSALIAARALWLDGEIGTGKEIVEHLRATRSPAVLCNPAFEAEVLSWV</sequence>
<dbReference type="InterPro" id="IPR000387">
    <property type="entry name" value="Tyr_Pase_dom"/>
</dbReference>
<evidence type="ECO:0000313" key="3">
    <source>
        <dbReference type="Proteomes" id="UP000185210"/>
    </source>
</evidence>
<proteinExistence type="predicted"/>
<gene>
    <name evidence="2" type="ORF">SAMEA2070301_03156</name>
</gene>
<dbReference type="AlphaFoldDB" id="A0AB38D0Z8"/>
<dbReference type="InterPro" id="IPR016130">
    <property type="entry name" value="Tyr_Pase_AS"/>
</dbReference>
<reference evidence="2 3" key="1">
    <citation type="submission" date="2016-11" db="EMBL/GenBank/DDBJ databases">
        <authorList>
            <consortium name="Pathogen Informatics"/>
        </authorList>
    </citation>
    <scope>NUCLEOTIDE SEQUENCE [LARGE SCALE GENOMIC DNA]</scope>
    <source>
        <strain evidence="2 3">104</strain>
    </source>
</reference>
<dbReference type="Gene3D" id="3.90.190.10">
    <property type="entry name" value="Protein tyrosine phosphatase superfamily"/>
    <property type="match status" value="1"/>
</dbReference>
<comment type="caution">
    <text evidence="2">The sequence shown here is derived from an EMBL/GenBank/DDBJ whole genome shotgun (WGS) entry which is preliminary data.</text>
</comment>
<dbReference type="RefSeq" id="WP_074292941.1">
    <property type="nucleotide sequence ID" value="NZ_FSFF01000001.1"/>
</dbReference>
<dbReference type="PROSITE" id="PS00383">
    <property type="entry name" value="TYR_PHOSPHATASE_1"/>
    <property type="match status" value="1"/>
</dbReference>
<dbReference type="PROSITE" id="PS50056">
    <property type="entry name" value="TYR_PHOSPHATASE_2"/>
    <property type="match status" value="1"/>
</dbReference>